<protein>
    <submittedName>
        <fullName evidence="2">Uncharacterized protein</fullName>
    </submittedName>
</protein>
<gene>
    <name evidence="2" type="ORF">NE686_16365</name>
</gene>
<feature type="transmembrane region" description="Helical" evidence="1">
    <location>
        <begin position="49"/>
        <end position="69"/>
    </location>
</feature>
<evidence type="ECO:0000256" key="1">
    <source>
        <dbReference type="SAM" id="Phobius"/>
    </source>
</evidence>
<comment type="caution">
    <text evidence="2">The sequence shown here is derived from an EMBL/GenBank/DDBJ whole genome shotgun (WGS) entry which is preliminary data.</text>
</comment>
<reference evidence="2 3" key="1">
    <citation type="submission" date="2022-06" db="EMBL/GenBank/DDBJ databases">
        <title>Isolation of gut microbiota from human fecal samples.</title>
        <authorList>
            <person name="Pamer E.G."/>
            <person name="Barat B."/>
            <person name="Waligurski E."/>
            <person name="Medina S."/>
            <person name="Paddock L."/>
            <person name="Mostad J."/>
        </authorList>
    </citation>
    <scope>NUCLEOTIDE SEQUENCE [LARGE SCALE GENOMIC DNA]</scope>
    <source>
        <strain evidence="2 3">DFI.7.95</strain>
    </source>
</reference>
<keyword evidence="3" id="KW-1185">Reference proteome</keyword>
<keyword evidence="1" id="KW-0812">Transmembrane</keyword>
<name>A0ABT1SDX3_9FIRM</name>
<dbReference type="Proteomes" id="UP001524478">
    <property type="component" value="Unassembled WGS sequence"/>
</dbReference>
<feature type="transmembrane region" description="Helical" evidence="1">
    <location>
        <begin position="7"/>
        <end position="29"/>
    </location>
</feature>
<accession>A0ABT1SDX3</accession>
<keyword evidence="1" id="KW-1133">Transmembrane helix</keyword>
<evidence type="ECO:0000313" key="3">
    <source>
        <dbReference type="Proteomes" id="UP001524478"/>
    </source>
</evidence>
<proteinExistence type="predicted"/>
<dbReference type="EMBL" id="JANGAC010000014">
    <property type="protein sequence ID" value="MCQ4924679.1"/>
    <property type="molecule type" value="Genomic_DNA"/>
</dbReference>
<organism evidence="2 3">
    <name type="scientific">Tissierella carlieri</name>
    <dbReference type="NCBI Taxonomy" id="689904"/>
    <lineage>
        <taxon>Bacteria</taxon>
        <taxon>Bacillati</taxon>
        <taxon>Bacillota</taxon>
        <taxon>Tissierellia</taxon>
        <taxon>Tissierellales</taxon>
        <taxon>Tissierellaceae</taxon>
        <taxon>Tissierella</taxon>
    </lineage>
</organism>
<evidence type="ECO:0000313" key="2">
    <source>
        <dbReference type="EMBL" id="MCQ4924679.1"/>
    </source>
</evidence>
<keyword evidence="1" id="KW-0472">Membrane</keyword>
<sequence>MKDNKSNFFIAFIIMYILFGFFPGVKIDYVSSIKFRMFKSIDYLIRNFFHLWKIKLIVSIGAVFISYLIKEQKIKKYNRGNR</sequence>